<proteinExistence type="predicted"/>
<keyword evidence="3" id="KW-1185">Reference proteome</keyword>
<evidence type="ECO:0000313" key="3">
    <source>
        <dbReference type="Proteomes" id="UP000028542"/>
    </source>
</evidence>
<protein>
    <submittedName>
        <fullName evidence="2">Uncharacterized protein</fullName>
    </submittedName>
</protein>
<evidence type="ECO:0000256" key="1">
    <source>
        <dbReference type="SAM" id="Phobius"/>
    </source>
</evidence>
<organism evidence="2 3">
    <name type="scientific">Clostridium sulfidigenes</name>
    <dbReference type="NCBI Taxonomy" id="318464"/>
    <lineage>
        <taxon>Bacteria</taxon>
        <taxon>Bacillati</taxon>
        <taxon>Bacillota</taxon>
        <taxon>Clostridia</taxon>
        <taxon>Eubacteriales</taxon>
        <taxon>Clostridiaceae</taxon>
        <taxon>Clostridium</taxon>
    </lineage>
</organism>
<dbReference type="AlphaFoldDB" id="A0A084JEZ1"/>
<sequence length="128" mass="14009">MASYYIVKYGDGGCRTANKTTTVTLNRTELDSLRTLCAGNRDKALKNLNRLSIIIAGAGLGFWAGMGVSVAMNEFSSAISKCLSQSPEKINKLLLSKNSYYKVKLNLRCVNKGRNGHYLSLNTLDPIN</sequence>
<dbReference type="EMBL" id="JPMD01000011">
    <property type="protein sequence ID" value="KEZ87525.1"/>
    <property type="molecule type" value="Genomic_DNA"/>
</dbReference>
<dbReference type="RefSeq" id="WP_035131073.1">
    <property type="nucleotide sequence ID" value="NZ_JBQHQR010000002.1"/>
</dbReference>
<feature type="transmembrane region" description="Helical" evidence="1">
    <location>
        <begin position="51"/>
        <end position="72"/>
    </location>
</feature>
<dbReference type="Proteomes" id="UP000028542">
    <property type="component" value="Unassembled WGS sequence"/>
</dbReference>
<keyword evidence="1" id="KW-0812">Transmembrane</keyword>
<accession>A0A084JEZ1</accession>
<gene>
    <name evidence="2" type="ORF">IO99_05480</name>
</gene>
<comment type="caution">
    <text evidence="2">The sequence shown here is derived from an EMBL/GenBank/DDBJ whole genome shotgun (WGS) entry which is preliminary data.</text>
</comment>
<name>A0A084JEZ1_9CLOT</name>
<evidence type="ECO:0000313" key="2">
    <source>
        <dbReference type="EMBL" id="KEZ87525.1"/>
    </source>
</evidence>
<keyword evidence="1" id="KW-0472">Membrane</keyword>
<keyword evidence="1" id="KW-1133">Transmembrane helix</keyword>
<reference evidence="2 3" key="1">
    <citation type="submission" date="2014-07" db="EMBL/GenBank/DDBJ databases">
        <title>Draft genome of Clostridium sulfidigenes 113A isolated from sediments associated with methane hydrate from Krishna Godavari basin.</title>
        <authorList>
            <person name="Honkalas V.S."/>
            <person name="Dabir A.P."/>
            <person name="Arora P."/>
            <person name="Dhakephalkar P.K."/>
        </authorList>
    </citation>
    <scope>NUCLEOTIDE SEQUENCE [LARGE SCALE GENOMIC DNA]</scope>
    <source>
        <strain evidence="2 3">113A</strain>
    </source>
</reference>